<comment type="caution">
    <text evidence="7">The sequence shown here is derived from an EMBL/GenBank/DDBJ whole genome shotgun (WGS) entry which is preliminary data.</text>
</comment>
<dbReference type="PANTHER" id="PTHR12835:SF5">
    <property type="entry name" value="BIOTIN--PROTEIN LIGASE"/>
    <property type="match status" value="1"/>
</dbReference>
<evidence type="ECO:0000313" key="8">
    <source>
        <dbReference type="Proteomes" id="UP000639606"/>
    </source>
</evidence>
<evidence type="ECO:0000256" key="2">
    <source>
        <dbReference type="ARBA" id="ARBA00022741"/>
    </source>
</evidence>
<dbReference type="GO" id="GO:0005524">
    <property type="term" value="F:ATP binding"/>
    <property type="evidence" value="ECO:0007669"/>
    <property type="project" value="UniProtKB-KW"/>
</dbReference>
<evidence type="ECO:0000256" key="3">
    <source>
        <dbReference type="ARBA" id="ARBA00022840"/>
    </source>
</evidence>
<dbReference type="Gene3D" id="2.30.30.100">
    <property type="match status" value="1"/>
</dbReference>
<sequence length="264" mass="26737">MITPLDAGPLRARLVAPHGPYAALDVVASTGSTNVDLVAAARDGAPDRTVLIAEEQTAGQGRRGRGWVSPGGGLYLSVLLRPDVPPARLPWTTLLAGVALVRTARAFGVEAAVKWPNDLLVGEAKAAGVLAETVVGQGVVVGIGVNVGRLPAEVRPGPGGLPPTSFAEAGADADRAEVAATLLTELAALDAAWRAGGGEPGPLLDEYRAHCATLGKPVRVELAGSAPLLGTAVDVRADGTLVVRGEAGDEHAVSAGDVVHLRVR</sequence>
<protein>
    <recommendedName>
        <fullName evidence="5">biotin--[biotin carboxyl-carrier protein] ligase</fullName>
        <ecNumber evidence="5">6.3.4.15</ecNumber>
    </recommendedName>
</protein>
<dbReference type="EC" id="6.3.4.15" evidence="5"/>
<dbReference type="InterPro" id="IPR003142">
    <property type="entry name" value="BPL_C"/>
</dbReference>
<dbReference type="PROSITE" id="PS51733">
    <property type="entry name" value="BPL_LPL_CATALYTIC"/>
    <property type="match status" value="1"/>
</dbReference>
<dbReference type="GO" id="GO:0004077">
    <property type="term" value="F:biotin--[biotin carboxyl-carrier protein] ligase activity"/>
    <property type="evidence" value="ECO:0007669"/>
    <property type="project" value="UniProtKB-EC"/>
</dbReference>
<dbReference type="Gene3D" id="3.30.930.10">
    <property type="entry name" value="Bira Bifunctional Protein, Domain 2"/>
    <property type="match status" value="1"/>
</dbReference>
<evidence type="ECO:0000256" key="4">
    <source>
        <dbReference type="ARBA" id="ARBA00023267"/>
    </source>
</evidence>
<keyword evidence="2" id="KW-0547">Nucleotide-binding</keyword>
<dbReference type="AlphaFoldDB" id="A0A918ASK2"/>
<reference evidence="7" key="1">
    <citation type="journal article" date="2014" name="Int. J. Syst. Evol. Microbiol.">
        <title>Complete genome sequence of Corynebacterium casei LMG S-19264T (=DSM 44701T), isolated from a smear-ripened cheese.</title>
        <authorList>
            <consortium name="US DOE Joint Genome Institute (JGI-PGF)"/>
            <person name="Walter F."/>
            <person name="Albersmeier A."/>
            <person name="Kalinowski J."/>
            <person name="Ruckert C."/>
        </authorList>
    </citation>
    <scope>NUCLEOTIDE SEQUENCE</scope>
    <source>
        <strain evidence="7">JCM 3313</strain>
    </source>
</reference>
<keyword evidence="3" id="KW-0067">ATP-binding</keyword>
<accession>A0A918ASK2</accession>
<dbReference type="InterPro" id="IPR004143">
    <property type="entry name" value="BPL_LPL_catalytic"/>
</dbReference>
<evidence type="ECO:0000256" key="1">
    <source>
        <dbReference type="ARBA" id="ARBA00022598"/>
    </source>
</evidence>
<dbReference type="Pfam" id="PF02237">
    <property type="entry name" value="BPL_C"/>
    <property type="match status" value="1"/>
</dbReference>
<reference evidence="7" key="2">
    <citation type="submission" date="2020-09" db="EMBL/GenBank/DDBJ databases">
        <authorList>
            <person name="Sun Q."/>
            <person name="Ohkuma M."/>
        </authorList>
    </citation>
    <scope>NUCLEOTIDE SEQUENCE</scope>
    <source>
        <strain evidence="7">JCM 3313</strain>
    </source>
</reference>
<dbReference type="Proteomes" id="UP000639606">
    <property type="component" value="Unassembled WGS sequence"/>
</dbReference>
<dbReference type="InterPro" id="IPR008988">
    <property type="entry name" value="Transcriptional_repressor_C"/>
</dbReference>
<feature type="domain" description="BPL/LPL catalytic" evidence="6">
    <location>
        <begin position="6"/>
        <end position="194"/>
    </location>
</feature>
<keyword evidence="1 7" id="KW-0436">Ligase</keyword>
<dbReference type="NCBIfam" id="TIGR00121">
    <property type="entry name" value="birA_ligase"/>
    <property type="match status" value="1"/>
</dbReference>
<dbReference type="SUPFAM" id="SSF55681">
    <property type="entry name" value="Class II aaRS and biotin synthetases"/>
    <property type="match status" value="1"/>
</dbReference>
<dbReference type="Pfam" id="PF03099">
    <property type="entry name" value="BPL_LplA_LipB"/>
    <property type="match status" value="1"/>
</dbReference>
<dbReference type="PANTHER" id="PTHR12835">
    <property type="entry name" value="BIOTIN PROTEIN LIGASE"/>
    <property type="match status" value="1"/>
</dbReference>
<proteinExistence type="predicted"/>
<dbReference type="GO" id="GO:0005737">
    <property type="term" value="C:cytoplasm"/>
    <property type="evidence" value="ECO:0007669"/>
    <property type="project" value="TreeGrafter"/>
</dbReference>
<keyword evidence="4" id="KW-0092">Biotin</keyword>
<gene>
    <name evidence="7" type="primary">birA</name>
    <name evidence="7" type="ORF">GCM10010185_49190</name>
</gene>
<name>A0A918ASK2_9PSEU</name>
<organism evidence="7 8">
    <name type="scientific">Saccharothrix coeruleofusca</name>
    <dbReference type="NCBI Taxonomy" id="33919"/>
    <lineage>
        <taxon>Bacteria</taxon>
        <taxon>Bacillati</taxon>
        <taxon>Actinomycetota</taxon>
        <taxon>Actinomycetes</taxon>
        <taxon>Pseudonocardiales</taxon>
        <taxon>Pseudonocardiaceae</taxon>
        <taxon>Saccharothrix</taxon>
    </lineage>
</organism>
<dbReference type="EMBL" id="BMRG01000011">
    <property type="protein sequence ID" value="GGP70316.1"/>
    <property type="molecule type" value="Genomic_DNA"/>
</dbReference>
<keyword evidence="8" id="KW-1185">Reference proteome</keyword>
<dbReference type="CDD" id="cd16442">
    <property type="entry name" value="BPL"/>
    <property type="match status" value="1"/>
</dbReference>
<evidence type="ECO:0000256" key="5">
    <source>
        <dbReference type="ARBA" id="ARBA00024227"/>
    </source>
</evidence>
<evidence type="ECO:0000259" key="6">
    <source>
        <dbReference type="PROSITE" id="PS51733"/>
    </source>
</evidence>
<dbReference type="InterPro" id="IPR004408">
    <property type="entry name" value="Biotin_CoA_COase_ligase"/>
</dbReference>
<dbReference type="SUPFAM" id="SSF50037">
    <property type="entry name" value="C-terminal domain of transcriptional repressors"/>
    <property type="match status" value="1"/>
</dbReference>
<dbReference type="InterPro" id="IPR045864">
    <property type="entry name" value="aa-tRNA-synth_II/BPL/LPL"/>
</dbReference>
<evidence type="ECO:0000313" key="7">
    <source>
        <dbReference type="EMBL" id="GGP70316.1"/>
    </source>
</evidence>